<dbReference type="OrthoDB" id="9943702at2"/>
<dbReference type="RefSeq" id="WP_018440611.1">
    <property type="nucleotide sequence ID" value="NZ_KB890171.1"/>
</dbReference>
<feature type="region of interest" description="Disordered" evidence="1">
    <location>
        <begin position="30"/>
        <end position="49"/>
    </location>
</feature>
<reference evidence="2 3" key="1">
    <citation type="submission" date="2018-01" db="EMBL/GenBank/DDBJ databases">
        <title>Whole genome analyses suggest that Burkholderia sensu lato contains two further novel genera in the rhizoxinica-symbiotica group Mycetohabitans gen. nov., and Trinickia gen. nov.: implications for the evolution of diazotrophy and nodulation in the Burkholderiaceae.</title>
        <authorList>
            <person name="Estrada-de los Santos P."/>
            <person name="Palmer M."/>
            <person name="Chavez-Ramirez B."/>
            <person name="Beukes C."/>
            <person name="Steenkamp E.T."/>
            <person name="Hirsch A.M."/>
            <person name="Manyaka P."/>
            <person name="Maluk M."/>
            <person name="Lafos M."/>
            <person name="Crook M."/>
            <person name="Gross E."/>
            <person name="Simon M.F."/>
            <person name="Bueno dos Reis Junior F."/>
            <person name="Poole P.S."/>
            <person name="Venter S.N."/>
            <person name="James E.K."/>
        </authorList>
    </citation>
    <scope>NUCLEOTIDE SEQUENCE [LARGE SCALE GENOMIC DNA]</scope>
    <source>
        <strain evidence="2 3">JPY 581</strain>
    </source>
</reference>
<evidence type="ECO:0000313" key="2">
    <source>
        <dbReference type="EMBL" id="PMS37141.1"/>
    </source>
</evidence>
<accession>A0A2N7X6D9</accession>
<evidence type="ECO:0000313" key="3">
    <source>
        <dbReference type="Proteomes" id="UP000235777"/>
    </source>
</evidence>
<sequence length="139" mass="15434">MDNGVTESDAARLDSDPAFRAKYIKRHGYEKDKVKNEPPARIDPFAKDRSDEACHSEADLAYEVAQASAKGIPIDTVRSRMAKALDAQHVSTAAYNDHIQLVNRAYAWQKHGYTLVQIRDADFQACKGTPVLEVPSMGE</sequence>
<organism evidence="2 3">
    <name type="scientific">Trinickia symbiotica</name>
    <dbReference type="NCBI Taxonomy" id="863227"/>
    <lineage>
        <taxon>Bacteria</taxon>
        <taxon>Pseudomonadati</taxon>
        <taxon>Pseudomonadota</taxon>
        <taxon>Betaproteobacteria</taxon>
        <taxon>Burkholderiales</taxon>
        <taxon>Burkholderiaceae</taxon>
        <taxon>Trinickia</taxon>
    </lineage>
</organism>
<name>A0A2N7X6D9_9BURK</name>
<protein>
    <submittedName>
        <fullName evidence="2">Uncharacterized protein</fullName>
    </submittedName>
</protein>
<dbReference type="Proteomes" id="UP000235777">
    <property type="component" value="Unassembled WGS sequence"/>
</dbReference>
<dbReference type="AlphaFoldDB" id="A0A2N7X6D9"/>
<proteinExistence type="predicted"/>
<comment type="caution">
    <text evidence="2">The sequence shown here is derived from an EMBL/GenBank/DDBJ whole genome shotgun (WGS) entry which is preliminary data.</text>
</comment>
<gene>
    <name evidence="2" type="ORF">C0Z20_10620</name>
</gene>
<evidence type="ECO:0000256" key="1">
    <source>
        <dbReference type="SAM" id="MobiDB-lite"/>
    </source>
</evidence>
<keyword evidence="3" id="KW-1185">Reference proteome</keyword>
<dbReference type="EMBL" id="PNYC01000005">
    <property type="protein sequence ID" value="PMS37141.1"/>
    <property type="molecule type" value="Genomic_DNA"/>
</dbReference>